<dbReference type="AlphaFoldDB" id="A0A074S0Z1"/>
<dbReference type="EMBL" id="AZST01000241">
    <property type="protein sequence ID" value="KEP50578.1"/>
    <property type="molecule type" value="Genomic_DNA"/>
</dbReference>
<comment type="caution">
    <text evidence="2">The sequence shown here is derived from an EMBL/GenBank/DDBJ whole genome shotgun (WGS) entry which is preliminary data.</text>
</comment>
<organism evidence="2 3">
    <name type="scientific">Rhizoctonia solani 123E</name>
    <dbReference type="NCBI Taxonomy" id="1423351"/>
    <lineage>
        <taxon>Eukaryota</taxon>
        <taxon>Fungi</taxon>
        <taxon>Dikarya</taxon>
        <taxon>Basidiomycota</taxon>
        <taxon>Agaricomycotina</taxon>
        <taxon>Agaricomycetes</taxon>
        <taxon>Cantharellales</taxon>
        <taxon>Ceratobasidiaceae</taxon>
        <taxon>Rhizoctonia</taxon>
    </lineage>
</organism>
<feature type="compositionally biased region" description="Basic residues" evidence="1">
    <location>
        <begin position="366"/>
        <end position="380"/>
    </location>
</feature>
<reference evidence="2 3" key="1">
    <citation type="submission" date="2013-12" db="EMBL/GenBank/DDBJ databases">
        <authorList>
            <person name="Cubeta M."/>
            <person name="Pakala S."/>
            <person name="Fedorova N."/>
            <person name="Thomas E."/>
            <person name="Dean R."/>
            <person name="Jabaji S."/>
            <person name="Neate S."/>
            <person name="Toda T."/>
            <person name="Tavantzis S."/>
            <person name="Vilgalys R."/>
            <person name="Bharathan N."/>
            <person name="Pakala S."/>
            <person name="Losada L.S."/>
            <person name="Zafar N."/>
            <person name="Nierman W."/>
        </authorList>
    </citation>
    <scope>NUCLEOTIDE SEQUENCE [LARGE SCALE GENOMIC DNA]</scope>
    <source>
        <strain evidence="2 3">123E</strain>
    </source>
</reference>
<protein>
    <submittedName>
        <fullName evidence="2">Uncharacterized protein</fullName>
    </submittedName>
</protein>
<feature type="compositionally biased region" description="Low complexity" evidence="1">
    <location>
        <begin position="213"/>
        <end position="226"/>
    </location>
</feature>
<keyword evidence="3" id="KW-1185">Reference proteome</keyword>
<evidence type="ECO:0000313" key="2">
    <source>
        <dbReference type="EMBL" id="KEP50578.1"/>
    </source>
</evidence>
<dbReference type="STRING" id="1423351.A0A074S0Z1"/>
<accession>A0A074S0Z1</accession>
<proteinExistence type="predicted"/>
<feature type="region of interest" description="Disordered" evidence="1">
    <location>
        <begin position="199"/>
        <end position="231"/>
    </location>
</feature>
<dbReference type="Proteomes" id="UP000027456">
    <property type="component" value="Unassembled WGS sequence"/>
</dbReference>
<dbReference type="OrthoDB" id="2802356at2759"/>
<name>A0A074S0Z1_9AGAM</name>
<sequence>MAYYDYYRRRNPNAWGRPEYILDSPPAPGYQPQPQWRGSDYYRAHYGSSHDSSLFDSVLGRVRSHFRSPISRHDAGKWHQRVYTGIVDVSTMMPAEIGAAAGYEAWRFWEHHRGIYRQPLMDDPEREGEALIGLAVGEAEKLWDYTRRHHNDYAKREALEVAAAVAMKLFRKGGGSAGYHHQPQHHSSVRYEEPFLMSDSRYPRPHRRHGRASSVSPDGYSSGPDSSDFDYGRSPALTSAYSPSVAGGMQMAGGMPIPGMSMAGSSYGDDGYHRRRSSSFYGQRPQQFGASPYIPESALSTSPNIGPLIVPHGGHHHSSSFGGYGNAYEYRDHNGVKVHRTIHGDPNSEYSHLPPGTYMIQGGSSGHHRRRRKSVGRYIL</sequence>
<evidence type="ECO:0000256" key="1">
    <source>
        <dbReference type="SAM" id="MobiDB-lite"/>
    </source>
</evidence>
<gene>
    <name evidence="2" type="ORF">V565_077540</name>
</gene>
<feature type="region of interest" description="Disordered" evidence="1">
    <location>
        <begin position="360"/>
        <end position="380"/>
    </location>
</feature>
<dbReference type="HOGENOM" id="CLU_043693_1_0_1"/>
<evidence type="ECO:0000313" key="3">
    <source>
        <dbReference type="Proteomes" id="UP000027456"/>
    </source>
</evidence>